<evidence type="ECO:0000313" key="2">
    <source>
        <dbReference type="EMBL" id="ORZ30644.1"/>
    </source>
</evidence>
<accession>A0A1Y2H9G2</accession>
<keyword evidence="1" id="KW-0472">Membrane</keyword>
<feature type="transmembrane region" description="Helical" evidence="1">
    <location>
        <begin position="6"/>
        <end position="27"/>
    </location>
</feature>
<keyword evidence="3" id="KW-1185">Reference proteome</keyword>
<dbReference type="EMBL" id="MCFL01000077">
    <property type="protein sequence ID" value="ORZ30644.1"/>
    <property type="molecule type" value="Genomic_DNA"/>
</dbReference>
<evidence type="ECO:0000313" key="3">
    <source>
        <dbReference type="Proteomes" id="UP000193411"/>
    </source>
</evidence>
<protein>
    <submittedName>
        <fullName evidence="2">Uncharacterized protein</fullName>
    </submittedName>
</protein>
<name>A0A1Y2H9G2_9FUNG</name>
<dbReference type="AlphaFoldDB" id="A0A1Y2H9G2"/>
<sequence>MFPSSTGLIAVCGQFSVIHLTSFIALYRLFRQVPRSPASALFQAVRDKTDAIYPGCDFEVGNRSNHSPPNNDPIERHSFQDHLAARLRRG</sequence>
<dbReference type="Proteomes" id="UP000193411">
    <property type="component" value="Unassembled WGS sequence"/>
</dbReference>
<gene>
    <name evidence="2" type="ORF">BCR44DRAFT_1290992</name>
</gene>
<comment type="caution">
    <text evidence="2">The sequence shown here is derived from an EMBL/GenBank/DDBJ whole genome shotgun (WGS) entry which is preliminary data.</text>
</comment>
<keyword evidence="1" id="KW-0812">Transmembrane</keyword>
<proteinExistence type="predicted"/>
<organism evidence="2 3">
    <name type="scientific">Catenaria anguillulae PL171</name>
    <dbReference type="NCBI Taxonomy" id="765915"/>
    <lineage>
        <taxon>Eukaryota</taxon>
        <taxon>Fungi</taxon>
        <taxon>Fungi incertae sedis</taxon>
        <taxon>Blastocladiomycota</taxon>
        <taxon>Blastocladiomycetes</taxon>
        <taxon>Blastocladiales</taxon>
        <taxon>Catenariaceae</taxon>
        <taxon>Catenaria</taxon>
    </lineage>
</organism>
<keyword evidence="1" id="KW-1133">Transmembrane helix</keyword>
<reference evidence="2 3" key="1">
    <citation type="submission" date="2016-07" db="EMBL/GenBank/DDBJ databases">
        <title>Pervasive Adenine N6-methylation of Active Genes in Fungi.</title>
        <authorList>
            <consortium name="DOE Joint Genome Institute"/>
            <person name="Mondo S.J."/>
            <person name="Dannebaum R.O."/>
            <person name="Kuo R.C."/>
            <person name="Labutti K."/>
            <person name="Haridas S."/>
            <person name="Kuo A."/>
            <person name="Salamov A."/>
            <person name="Ahrendt S.R."/>
            <person name="Lipzen A."/>
            <person name="Sullivan W."/>
            <person name="Andreopoulos W.B."/>
            <person name="Clum A."/>
            <person name="Lindquist E."/>
            <person name="Daum C."/>
            <person name="Ramamoorthy G.K."/>
            <person name="Gryganskyi A."/>
            <person name="Culley D."/>
            <person name="Magnuson J.K."/>
            <person name="James T.Y."/>
            <person name="O'Malley M.A."/>
            <person name="Stajich J.E."/>
            <person name="Spatafora J.W."/>
            <person name="Visel A."/>
            <person name="Grigoriev I.V."/>
        </authorList>
    </citation>
    <scope>NUCLEOTIDE SEQUENCE [LARGE SCALE GENOMIC DNA]</scope>
    <source>
        <strain evidence="2 3">PL171</strain>
    </source>
</reference>
<evidence type="ECO:0000256" key="1">
    <source>
        <dbReference type="SAM" id="Phobius"/>
    </source>
</evidence>